<dbReference type="EMBL" id="JAGEMK010000005">
    <property type="protein sequence ID" value="MBO1752444.1"/>
    <property type="molecule type" value="Genomic_DNA"/>
</dbReference>
<feature type="domain" description="ResB-like" evidence="8">
    <location>
        <begin position="47"/>
        <end position="528"/>
    </location>
</feature>
<dbReference type="GO" id="GO:0017004">
    <property type="term" value="P:cytochrome complex assembly"/>
    <property type="evidence" value="ECO:0007669"/>
    <property type="project" value="UniProtKB-KW"/>
</dbReference>
<dbReference type="InterPro" id="IPR007816">
    <property type="entry name" value="ResB-like_domain"/>
</dbReference>
<dbReference type="PANTHER" id="PTHR31566:SF0">
    <property type="entry name" value="CYTOCHROME C BIOGENESIS PROTEIN CCS1, CHLOROPLASTIC"/>
    <property type="match status" value="1"/>
</dbReference>
<dbReference type="GO" id="GO:0016020">
    <property type="term" value="C:membrane"/>
    <property type="evidence" value="ECO:0007669"/>
    <property type="project" value="UniProtKB-SubCell"/>
</dbReference>
<evidence type="ECO:0000256" key="4">
    <source>
        <dbReference type="ARBA" id="ARBA00022989"/>
    </source>
</evidence>
<protein>
    <submittedName>
        <fullName evidence="9">Cytochrome c biogenesis protein ResB</fullName>
    </submittedName>
</protein>
<evidence type="ECO:0000313" key="9">
    <source>
        <dbReference type="EMBL" id="MBO1752444.1"/>
    </source>
</evidence>
<evidence type="ECO:0000256" key="7">
    <source>
        <dbReference type="SAM" id="Phobius"/>
    </source>
</evidence>
<dbReference type="Proteomes" id="UP000664209">
    <property type="component" value="Unassembled WGS sequence"/>
</dbReference>
<feature type="region of interest" description="Disordered" evidence="6">
    <location>
        <begin position="1"/>
        <end position="21"/>
    </location>
</feature>
<name>A0A939LQZ4_9CELL</name>
<comment type="caution">
    <text evidence="9">The sequence shown here is derived from an EMBL/GenBank/DDBJ whole genome shotgun (WGS) entry which is preliminary data.</text>
</comment>
<feature type="transmembrane region" description="Helical" evidence="7">
    <location>
        <begin position="49"/>
        <end position="67"/>
    </location>
</feature>
<evidence type="ECO:0000256" key="3">
    <source>
        <dbReference type="ARBA" id="ARBA00022748"/>
    </source>
</evidence>
<evidence type="ECO:0000256" key="2">
    <source>
        <dbReference type="ARBA" id="ARBA00022692"/>
    </source>
</evidence>
<evidence type="ECO:0000256" key="5">
    <source>
        <dbReference type="ARBA" id="ARBA00023136"/>
    </source>
</evidence>
<sequence length="540" mass="58028">MSEDYRPDGHAGGPYAETEPGAATPVALPRLGFVGTLRWTWRQLTSMRVALMLLMLLAVVAVPGSVLPQRPQDPAAVARYLADNPGLAPWLDRLGFFDVYASVWFSAVYILLFVSLVGCIVPRTRVHLRAVRARPPRTPRRFDRFPARGSAVVDAAPEEVVGAARRSLTGSVGLLPRFRVDDAVEAGGARTVAAERGYLRESGNLLFHLALLGILVSVATGQMLHYRGQALVVEGRGFANAVTDYDTFEAGTAFDPRSLVPFTLTLDEFTAEFTTDAAASPRDFVADVTVTEPGAEESVTSIRVNHPLTVGGAKVYLMGNGYAPELTVHDAAGELAFAGTVPFVPEDAQYLSRGVVKVPDVSTGEQVGLVGYLLPTAEVTESGARSVYPQPFDPLLVLTVWSGDLGLDDGVPQNVYELETTEMTQVLEEDGTPTTILVGLGETVELPGGLGTLTWDGLPRFMAVDLRYDPALPWILAFSIAALVGLSVSLFTPRRRLWLRVTEQDGRTVVDGAALARGDDLGLDGELDRVMDAVRALDGR</sequence>
<keyword evidence="5 7" id="KW-0472">Membrane</keyword>
<organism evidence="9 10">
    <name type="scientific">Actinotalea soli</name>
    <dbReference type="NCBI Taxonomy" id="2819234"/>
    <lineage>
        <taxon>Bacteria</taxon>
        <taxon>Bacillati</taxon>
        <taxon>Actinomycetota</taxon>
        <taxon>Actinomycetes</taxon>
        <taxon>Micrococcales</taxon>
        <taxon>Cellulomonadaceae</taxon>
        <taxon>Actinotalea</taxon>
    </lineage>
</organism>
<evidence type="ECO:0000259" key="8">
    <source>
        <dbReference type="Pfam" id="PF05140"/>
    </source>
</evidence>
<dbReference type="Pfam" id="PF05140">
    <property type="entry name" value="ResB"/>
    <property type="match status" value="1"/>
</dbReference>
<dbReference type="InterPro" id="IPR023494">
    <property type="entry name" value="Cyt_c_bgen_Ccs1/CcsB/ResB"/>
</dbReference>
<keyword evidence="3" id="KW-0201">Cytochrome c-type biogenesis</keyword>
<accession>A0A939LQZ4</accession>
<evidence type="ECO:0000256" key="1">
    <source>
        <dbReference type="ARBA" id="ARBA00004141"/>
    </source>
</evidence>
<evidence type="ECO:0000313" key="10">
    <source>
        <dbReference type="Proteomes" id="UP000664209"/>
    </source>
</evidence>
<gene>
    <name evidence="9" type="ORF">J4G33_11595</name>
</gene>
<proteinExistence type="predicted"/>
<comment type="subcellular location">
    <subcellularLocation>
        <location evidence="1">Membrane</location>
        <topology evidence="1">Multi-pass membrane protein</topology>
    </subcellularLocation>
</comment>
<reference evidence="9" key="1">
    <citation type="submission" date="2021-03" db="EMBL/GenBank/DDBJ databases">
        <title>Actinotalea soli sp. nov., isolated from soil.</title>
        <authorList>
            <person name="Ping W."/>
            <person name="Zhang J."/>
        </authorList>
    </citation>
    <scope>NUCLEOTIDE SEQUENCE</scope>
    <source>
        <strain evidence="9">BY-33</strain>
    </source>
</reference>
<feature type="transmembrane region" description="Helical" evidence="7">
    <location>
        <begin position="205"/>
        <end position="224"/>
    </location>
</feature>
<keyword evidence="4 7" id="KW-1133">Transmembrane helix</keyword>
<evidence type="ECO:0000256" key="6">
    <source>
        <dbReference type="SAM" id="MobiDB-lite"/>
    </source>
</evidence>
<dbReference type="PANTHER" id="PTHR31566">
    <property type="entry name" value="CYTOCHROME C BIOGENESIS PROTEIN CCS1, CHLOROPLASTIC"/>
    <property type="match status" value="1"/>
</dbReference>
<keyword evidence="2 7" id="KW-0812">Transmembrane</keyword>
<dbReference type="AlphaFoldDB" id="A0A939LQZ4"/>
<feature type="transmembrane region" description="Helical" evidence="7">
    <location>
        <begin position="99"/>
        <end position="121"/>
    </location>
</feature>
<feature type="transmembrane region" description="Helical" evidence="7">
    <location>
        <begin position="471"/>
        <end position="491"/>
    </location>
</feature>
<keyword evidence="10" id="KW-1185">Reference proteome</keyword>
<dbReference type="RefSeq" id="WP_208056122.1">
    <property type="nucleotide sequence ID" value="NZ_JAGEMK010000005.1"/>
</dbReference>